<protein>
    <submittedName>
        <fullName evidence="2">Uncharacterized protein</fullName>
    </submittedName>
</protein>
<evidence type="ECO:0000313" key="2">
    <source>
        <dbReference type="EMBL" id="PWN31660.1"/>
    </source>
</evidence>
<dbReference type="EMBL" id="KZ819607">
    <property type="protein sequence ID" value="PWN31660.1"/>
    <property type="molecule type" value="Genomic_DNA"/>
</dbReference>
<feature type="region of interest" description="Disordered" evidence="1">
    <location>
        <begin position="1"/>
        <end position="168"/>
    </location>
</feature>
<sequence length="728" mass="77618">MKIDIPKSKEEAAAAAHHSSSQHRKGGSSNTASSSENANSSINVPPRGSSNQTPSHWHHHPRPPLPSSDSYFPNSGNSSTASSLSGANSSTTTQQPRTPGSMRNHSRQASGGSIAVSGGSAIPTSSVERGSRGKAGGHNMSLSLSNGAQPGSSNQAPESFADFGAFGHGPPSPSTLTDIILGLHSTLYGGKRTAEEVREMVNRFYDQDAIFESPLLAASGREQIANQFIMAFTLPGLDVKSELRDVICSDFEFDGTRAGIIDQTISVTLLPSLFGRSNDESSTSAPRSATYAPNDYQHDRGGSATPAYTLHSGITPHPFANYSQSHTPAGGGSMFSRFASQSHSPTTPYSVSSLWGNSRPHTPGTTSSHIRPLSQTFRPSTPPSVNGDDEDFDHTNSNTTIQGYGDESHYMSTAEAGGGQISRPPMPADALQPHWSHQGLGRTTVRAFLWGVFHPRAVLKHICTINLRLMSRLEFNDAGLIVRHEDTWGVRETIEGVVPFASVLYALERRIVGYICSFAIGRGFRLSNALARHAIGPAAEKQPSRWQIEHQDNANEAAHALLLGYHRHEKMQSMARSRASSPTRQRFSTMHGAGNTPHTIGSSHVRSRARSLIGGPHSAAPTRAASSDNLLSIGQYGQGGYGERERGNTHGGETLPPDSSARYRTGSRRITTSTASAPVTGMGIMNPSNAAVTGTLDGPWQQADIYGASIDTPSEGTVKSRAPDRDTY</sequence>
<accession>A0A316V2C2</accession>
<dbReference type="AlphaFoldDB" id="A0A316V2C2"/>
<feature type="compositionally biased region" description="Low complexity" evidence="1">
    <location>
        <begin position="74"/>
        <end position="93"/>
    </location>
</feature>
<organism evidence="2 3">
    <name type="scientific">Meira miltonrushii</name>
    <dbReference type="NCBI Taxonomy" id="1280837"/>
    <lineage>
        <taxon>Eukaryota</taxon>
        <taxon>Fungi</taxon>
        <taxon>Dikarya</taxon>
        <taxon>Basidiomycota</taxon>
        <taxon>Ustilaginomycotina</taxon>
        <taxon>Exobasidiomycetes</taxon>
        <taxon>Exobasidiales</taxon>
        <taxon>Brachybasidiaceae</taxon>
        <taxon>Meira</taxon>
    </lineage>
</organism>
<feature type="compositionally biased region" description="Polar residues" evidence="1">
    <location>
        <begin position="140"/>
        <end position="157"/>
    </location>
</feature>
<proteinExistence type="predicted"/>
<keyword evidence="3" id="KW-1185">Reference proteome</keyword>
<feature type="region of interest" description="Disordered" evidence="1">
    <location>
        <begin position="572"/>
        <end position="602"/>
    </location>
</feature>
<evidence type="ECO:0000313" key="3">
    <source>
        <dbReference type="Proteomes" id="UP000245771"/>
    </source>
</evidence>
<feature type="compositionally biased region" description="Low complexity" evidence="1">
    <location>
        <begin position="28"/>
        <end position="43"/>
    </location>
</feature>
<feature type="compositionally biased region" description="Polar residues" evidence="1">
    <location>
        <begin position="338"/>
        <end position="379"/>
    </location>
</feature>
<feature type="region of interest" description="Disordered" evidence="1">
    <location>
        <begin position="276"/>
        <end position="435"/>
    </location>
</feature>
<evidence type="ECO:0000256" key="1">
    <source>
        <dbReference type="SAM" id="MobiDB-lite"/>
    </source>
</evidence>
<feature type="compositionally biased region" description="Polar residues" evidence="1">
    <location>
        <begin position="668"/>
        <end position="677"/>
    </location>
</feature>
<dbReference type="RefSeq" id="XP_025351962.1">
    <property type="nucleotide sequence ID" value="XM_025496829.1"/>
</dbReference>
<dbReference type="Proteomes" id="UP000245771">
    <property type="component" value="Unassembled WGS sequence"/>
</dbReference>
<feature type="region of interest" description="Disordered" evidence="1">
    <location>
        <begin position="634"/>
        <end position="682"/>
    </location>
</feature>
<gene>
    <name evidence="2" type="ORF">FA14DRAFT_127953</name>
</gene>
<feature type="compositionally biased region" description="Polar residues" evidence="1">
    <location>
        <begin position="574"/>
        <end position="588"/>
    </location>
</feature>
<feature type="compositionally biased region" description="Basic and acidic residues" evidence="1">
    <location>
        <begin position="1"/>
        <end position="12"/>
    </location>
</feature>
<reference evidence="2 3" key="1">
    <citation type="journal article" date="2018" name="Mol. Biol. Evol.">
        <title>Broad Genomic Sampling Reveals a Smut Pathogenic Ancestry of the Fungal Clade Ustilaginomycotina.</title>
        <authorList>
            <person name="Kijpornyongpan T."/>
            <person name="Mondo S.J."/>
            <person name="Barry K."/>
            <person name="Sandor L."/>
            <person name="Lee J."/>
            <person name="Lipzen A."/>
            <person name="Pangilinan J."/>
            <person name="LaButti K."/>
            <person name="Hainaut M."/>
            <person name="Henrissat B."/>
            <person name="Grigoriev I.V."/>
            <person name="Spatafora J.W."/>
            <person name="Aime M.C."/>
        </authorList>
    </citation>
    <scope>NUCLEOTIDE SEQUENCE [LARGE SCALE GENOMIC DNA]</scope>
    <source>
        <strain evidence="2 3">MCA 3882</strain>
    </source>
</reference>
<feature type="region of interest" description="Disordered" evidence="1">
    <location>
        <begin position="707"/>
        <end position="728"/>
    </location>
</feature>
<dbReference type="InParanoid" id="A0A316V2C2"/>
<feature type="compositionally biased region" description="Low complexity" evidence="1">
    <location>
        <begin position="109"/>
        <end position="122"/>
    </location>
</feature>
<name>A0A316V2C2_9BASI</name>
<dbReference type="GeneID" id="37018610"/>
<feature type="compositionally biased region" description="Polar residues" evidence="1">
    <location>
        <begin position="94"/>
        <end position="103"/>
    </location>
</feature>
<dbReference type="OrthoDB" id="9995831at2759"/>